<sequence length="24" mass="2944">MEDCRHTALRRKENQKLKRVCTVK</sequence>
<keyword evidence="2" id="KW-1185">Reference proteome</keyword>
<organism evidence="1 2">
    <name type="scientific">Corchorus capsularis</name>
    <name type="common">Jute</name>
    <dbReference type="NCBI Taxonomy" id="210143"/>
    <lineage>
        <taxon>Eukaryota</taxon>
        <taxon>Viridiplantae</taxon>
        <taxon>Streptophyta</taxon>
        <taxon>Embryophyta</taxon>
        <taxon>Tracheophyta</taxon>
        <taxon>Spermatophyta</taxon>
        <taxon>Magnoliopsida</taxon>
        <taxon>eudicotyledons</taxon>
        <taxon>Gunneridae</taxon>
        <taxon>Pentapetalae</taxon>
        <taxon>rosids</taxon>
        <taxon>malvids</taxon>
        <taxon>Malvales</taxon>
        <taxon>Malvaceae</taxon>
        <taxon>Grewioideae</taxon>
        <taxon>Apeibeae</taxon>
        <taxon>Corchorus</taxon>
    </lineage>
</organism>
<evidence type="ECO:0000313" key="2">
    <source>
        <dbReference type="Proteomes" id="UP000188268"/>
    </source>
</evidence>
<proteinExistence type="predicted"/>
<dbReference type="AlphaFoldDB" id="A0A1R3H1J2"/>
<accession>A0A1R3H1J2</accession>
<comment type="caution">
    <text evidence="1">The sequence shown here is derived from an EMBL/GenBank/DDBJ whole genome shotgun (WGS) entry which is preliminary data.</text>
</comment>
<dbReference type="Gramene" id="OMO64238">
    <property type="protein sequence ID" value="OMO64238"/>
    <property type="gene ID" value="CCACVL1_21909"/>
</dbReference>
<protein>
    <submittedName>
        <fullName evidence="1">Uncharacterized protein</fullName>
    </submittedName>
</protein>
<reference evidence="1 2" key="1">
    <citation type="submission" date="2013-09" db="EMBL/GenBank/DDBJ databases">
        <title>Corchorus capsularis genome sequencing.</title>
        <authorList>
            <person name="Alam M."/>
            <person name="Haque M.S."/>
            <person name="Islam M.S."/>
            <person name="Emdad E.M."/>
            <person name="Islam M.M."/>
            <person name="Ahmed B."/>
            <person name="Halim A."/>
            <person name="Hossen Q.M.M."/>
            <person name="Hossain M.Z."/>
            <person name="Ahmed R."/>
            <person name="Khan M.M."/>
            <person name="Islam R."/>
            <person name="Rashid M.M."/>
            <person name="Khan S.A."/>
            <person name="Rahman M.S."/>
            <person name="Alam M."/>
        </authorList>
    </citation>
    <scope>NUCLEOTIDE SEQUENCE [LARGE SCALE GENOMIC DNA]</scope>
    <source>
        <strain evidence="2">cv. CVL-1</strain>
        <tissue evidence="1">Whole seedling</tissue>
    </source>
</reference>
<gene>
    <name evidence="1" type="ORF">CCACVL1_21909</name>
</gene>
<dbReference type="EMBL" id="AWWV01012824">
    <property type="protein sequence ID" value="OMO64238.1"/>
    <property type="molecule type" value="Genomic_DNA"/>
</dbReference>
<dbReference type="Proteomes" id="UP000188268">
    <property type="component" value="Unassembled WGS sequence"/>
</dbReference>
<evidence type="ECO:0000313" key="1">
    <source>
        <dbReference type="EMBL" id="OMO64238.1"/>
    </source>
</evidence>
<name>A0A1R3H1J2_COCAP</name>